<keyword evidence="2" id="KW-1185">Reference proteome</keyword>
<comment type="caution">
    <text evidence="1">The sequence shown here is derived from an EMBL/GenBank/DDBJ whole genome shotgun (WGS) entry which is preliminary data.</text>
</comment>
<evidence type="ECO:0000313" key="2">
    <source>
        <dbReference type="Proteomes" id="UP001142317"/>
    </source>
</evidence>
<dbReference type="AlphaFoldDB" id="A0A9W6HD27"/>
<accession>A0A9W6HD27</accession>
<sequence>MTDTTDAVTAPDTSPALTARARVSLRAAMGLPEKPDFVLALPPGWVRRAVDEASRDDLQASVRGRLLQAHRPDLYARLRPLLDEAFTAMAAADVIAMFTPATGDDDALALPASMVASTRTATGENLDPLVGTLIRDGGATPLLGDRRFLRFERETRRTLDGQEYLATEVGYLTPIPGSRRRQALQLTVTIARPTGAADDDEAMVLMKTLFDLSVSSLRWEAPAG</sequence>
<protein>
    <submittedName>
        <fullName evidence="1">Uncharacterized protein</fullName>
    </submittedName>
</protein>
<evidence type="ECO:0000313" key="1">
    <source>
        <dbReference type="EMBL" id="GLJ78335.1"/>
    </source>
</evidence>
<dbReference type="Proteomes" id="UP001142317">
    <property type="component" value="Unassembled WGS sequence"/>
</dbReference>
<gene>
    <name evidence="1" type="ORF">GCM10017586_00170</name>
</gene>
<reference evidence="1" key="2">
    <citation type="submission" date="2023-01" db="EMBL/GenBank/DDBJ databases">
        <authorList>
            <person name="Sun Q."/>
            <person name="Evtushenko L."/>
        </authorList>
    </citation>
    <scope>NUCLEOTIDE SEQUENCE</scope>
    <source>
        <strain evidence="1">VKM Ac-1447</strain>
    </source>
</reference>
<dbReference type="EMBL" id="BSEO01000001">
    <property type="protein sequence ID" value="GLJ78335.1"/>
    <property type="molecule type" value="Genomic_DNA"/>
</dbReference>
<proteinExistence type="predicted"/>
<name>A0A9W6HD27_9MICO</name>
<reference evidence="1" key="1">
    <citation type="journal article" date="2014" name="Int. J. Syst. Evol. Microbiol.">
        <title>Complete genome sequence of Corynebacterium casei LMG S-19264T (=DSM 44701T), isolated from a smear-ripened cheese.</title>
        <authorList>
            <consortium name="US DOE Joint Genome Institute (JGI-PGF)"/>
            <person name="Walter F."/>
            <person name="Albersmeier A."/>
            <person name="Kalinowski J."/>
            <person name="Ruckert C."/>
        </authorList>
    </citation>
    <scope>NUCLEOTIDE SEQUENCE</scope>
    <source>
        <strain evidence="1">VKM Ac-1447</strain>
    </source>
</reference>
<dbReference type="RefSeq" id="WP_210006021.1">
    <property type="nucleotide sequence ID" value="NZ_BSEO01000001.1"/>
</dbReference>
<organism evidence="1 2">
    <name type="scientific">Microbacterium imperiale</name>
    <dbReference type="NCBI Taxonomy" id="33884"/>
    <lineage>
        <taxon>Bacteria</taxon>
        <taxon>Bacillati</taxon>
        <taxon>Actinomycetota</taxon>
        <taxon>Actinomycetes</taxon>
        <taxon>Micrococcales</taxon>
        <taxon>Microbacteriaceae</taxon>
        <taxon>Microbacterium</taxon>
    </lineage>
</organism>